<organism evidence="1 2">
    <name type="scientific">Rangifer tarandus platyrhynchus</name>
    <name type="common">Svalbard reindeer</name>
    <dbReference type="NCBI Taxonomy" id="3082113"/>
    <lineage>
        <taxon>Eukaryota</taxon>
        <taxon>Metazoa</taxon>
        <taxon>Chordata</taxon>
        <taxon>Craniata</taxon>
        <taxon>Vertebrata</taxon>
        <taxon>Euteleostomi</taxon>
        <taxon>Mammalia</taxon>
        <taxon>Eutheria</taxon>
        <taxon>Laurasiatheria</taxon>
        <taxon>Artiodactyla</taxon>
        <taxon>Ruminantia</taxon>
        <taxon>Pecora</taxon>
        <taxon>Cervidae</taxon>
        <taxon>Odocoileinae</taxon>
        <taxon>Rangifer</taxon>
    </lineage>
</organism>
<gene>
    <name evidence="1" type="ORF">MRATA1EN22A_LOCUS28482</name>
</gene>
<dbReference type="EMBL" id="OX596093">
    <property type="protein sequence ID" value="CAN0572492.1"/>
    <property type="molecule type" value="Genomic_DNA"/>
</dbReference>
<sequence>MSRAVRPGLRLERAEPGDGPGAGSARRAEPAADPLSRWYRGCWFPRRGRALPPSTKTRPPPPPASKAAQSLAPRFSKILPKSGAILTQFYPGTFLPSACKQGTQQTPIGQTAQHTQQAPVAQTAQHTQQAPVAQTADSRTVVGVGPLHLCRAAPPGEDRKGGAGRRASCLEL</sequence>
<protein>
    <submittedName>
        <fullName evidence="1">Uncharacterized protein</fullName>
    </submittedName>
</protein>
<name>A0AC60A9I9_RANTA</name>
<reference evidence="1" key="2">
    <citation type="submission" date="2025-03" db="EMBL/GenBank/DDBJ databases">
        <authorList>
            <consortium name="ELIXIR-Norway"/>
            <consortium name="Elixir Norway"/>
        </authorList>
    </citation>
    <scope>NUCLEOTIDE SEQUENCE</scope>
</reference>
<evidence type="ECO:0000313" key="2">
    <source>
        <dbReference type="Proteomes" id="UP001162501"/>
    </source>
</evidence>
<evidence type="ECO:0000313" key="1">
    <source>
        <dbReference type="EMBL" id="CAN0572492.1"/>
    </source>
</evidence>
<reference evidence="1" key="1">
    <citation type="submission" date="2023-05" db="EMBL/GenBank/DDBJ databases">
        <authorList>
            <consortium name="ELIXIR-Norway"/>
        </authorList>
    </citation>
    <scope>NUCLEOTIDE SEQUENCE</scope>
</reference>
<dbReference type="Proteomes" id="UP001162501">
    <property type="component" value="Chromosome 9"/>
</dbReference>
<accession>A0AC60A9I9</accession>
<proteinExistence type="predicted"/>